<protein>
    <submittedName>
        <fullName evidence="3">Uncharacterized protein</fullName>
    </submittedName>
</protein>
<reference evidence="3 4" key="1">
    <citation type="journal article" date="2020" name="Mol. Plant">
        <title>The Chromosome-Based Rubber Tree Genome Provides New Insights into Spurge Genome Evolution and Rubber Biosynthesis.</title>
        <authorList>
            <person name="Liu J."/>
            <person name="Shi C."/>
            <person name="Shi C.C."/>
            <person name="Li W."/>
            <person name="Zhang Q.J."/>
            <person name="Zhang Y."/>
            <person name="Li K."/>
            <person name="Lu H.F."/>
            <person name="Shi C."/>
            <person name="Zhu S.T."/>
            <person name="Xiao Z.Y."/>
            <person name="Nan H."/>
            <person name="Yue Y."/>
            <person name="Zhu X.G."/>
            <person name="Wu Y."/>
            <person name="Hong X.N."/>
            <person name="Fan G.Y."/>
            <person name="Tong Y."/>
            <person name="Zhang D."/>
            <person name="Mao C.L."/>
            <person name="Liu Y.L."/>
            <person name="Hao S.J."/>
            <person name="Liu W.Q."/>
            <person name="Lv M.Q."/>
            <person name="Zhang H.B."/>
            <person name="Liu Y."/>
            <person name="Hu-Tang G.R."/>
            <person name="Wang J.P."/>
            <person name="Wang J.H."/>
            <person name="Sun Y.H."/>
            <person name="Ni S.B."/>
            <person name="Chen W.B."/>
            <person name="Zhang X.C."/>
            <person name="Jiao Y.N."/>
            <person name="Eichler E.E."/>
            <person name="Li G.H."/>
            <person name="Liu X."/>
            <person name="Gao L.Z."/>
        </authorList>
    </citation>
    <scope>NUCLEOTIDE SEQUENCE [LARGE SCALE GENOMIC DNA]</scope>
    <source>
        <strain evidence="4">cv. GT1</strain>
        <tissue evidence="3">Leaf</tissue>
    </source>
</reference>
<keyword evidence="4" id="KW-1185">Reference proteome</keyword>
<dbReference type="AlphaFoldDB" id="A0A6A6N0X4"/>
<keyword evidence="2" id="KW-0472">Membrane</keyword>
<accession>A0A6A6N0X4</accession>
<sequence>MTELETGYSVDVQNANSNGDFESQGTADGLNQRVTGDSLTESEVALSIDGQEENRNRNESSNQRVFIYLFMFLGTPGLYTIQWATPNGGQLESSEIHPESPSPAEHALHGLQPPETPLLNRDEKSLRATPNGGQLESSEIHPERPAPADALHGLQPPETPLLNRDEKIFRVTPNRGQVETSETHPESPAPSQLALHGLQPLESPLPKRDKKIIREVKKISEWVKRKALDGVLGCGEKLEYSEKLEEHEIDPMDQSYSSSVAATTRVEFWAREVKRRNLDYEN</sequence>
<evidence type="ECO:0000313" key="4">
    <source>
        <dbReference type="Proteomes" id="UP000467840"/>
    </source>
</evidence>
<organism evidence="3 4">
    <name type="scientific">Hevea brasiliensis</name>
    <name type="common">Para rubber tree</name>
    <name type="synonym">Siphonia brasiliensis</name>
    <dbReference type="NCBI Taxonomy" id="3981"/>
    <lineage>
        <taxon>Eukaryota</taxon>
        <taxon>Viridiplantae</taxon>
        <taxon>Streptophyta</taxon>
        <taxon>Embryophyta</taxon>
        <taxon>Tracheophyta</taxon>
        <taxon>Spermatophyta</taxon>
        <taxon>Magnoliopsida</taxon>
        <taxon>eudicotyledons</taxon>
        <taxon>Gunneridae</taxon>
        <taxon>Pentapetalae</taxon>
        <taxon>rosids</taxon>
        <taxon>fabids</taxon>
        <taxon>Malpighiales</taxon>
        <taxon>Euphorbiaceae</taxon>
        <taxon>Crotonoideae</taxon>
        <taxon>Micrandreae</taxon>
        <taxon>Hevea</taxon>
    </lineage>
</organism>
<gene>
    <name evidence="3" type="ORF">GH714_018463</name>
</gene>
<feature type="region of interest" description="Disordered" evidence="1">
    <location>
        <begin position="89"/>
        <end position="206"/>
    </location>
</feature>
<evidence type="ECO:0000313" key="3">
    <source>
        <dbReference type="EMBL" id="KAF2319741.1"/>
    </source>
</evidence>
<dbReference type="Proteomes" id="UP000467840">
    <property type="component" value="Chromosome 10"/>
</dbReference>
<evidence type="ECO:0000256" key="2">
    <source>
        <dbReference type="SAM" id="Phobius"/>
    </source>
</evidence>
<feature type="compositionally biased region" description="Polar residues" evidence="1">
    <location>
        <begin position="11"/>
        <end position="26"/>
    </location>
</feature>
<keyword evidence="2" id="KW-1133">Transmembrane helix</keyword>
<keyword evidence="2" id="KW-0812">Transmembrane</keyword>
<proteinExistence type="predicted"/>
<comment type="caution">
    <text evidence="3">The sequence shown here is derived from an EMBL/GenBank/DDBJ whole genome shotgun (WGS) entry which is preliminary data.</text>
</comment>
<dbReference type="EMBL" id="JAAGAX010000003">
    <property type="protein sequence ID" value="KAF2319741.1"/>
    <property type="molecule type" value="Genomic_DNA"/>
</dbReference>
<feature type="region of interest" description="Disordered" evidence="1">
    <location>
        <begin position="1"/>
        <end position="33"/>
    </location>
</feature>
<feature type="transmembrane region" description="Helical" evidence="2">
    <location>
        <begin position="65"/>
        <end position="84"/>
    </location>
</feature>
<evidence type="ECO:0000256" key="1">
    <source>
        <dbReference type="SAM" id="MobiDB-lite"/>
    </source>
</evidence>
<name>A0A6A6N0X4_HEVBR</name>